<protein>
    <submittedName>
        <fullName evidence="2">Oxysterol-binding protein-related protein 4C-like</fullName>
    </submittedName>
</protein>
<reference evidence="2" key="1">
    <citation type="submission" date="2020-09" db="EMBL/GenBank/DDBJ databases">
        <title>Genome-Enabled Discovery of Anthraquinone Biosynthesis in Senna tora.</title>
        <authorList>
            <person name="Kang S.-H."/>
            <person name="Pandey R.P."/>
            <person name="Lee C.-M."/>
            <person name="Sim J.-S."/>
            <person name="Jeong J.-T."/>
            <person name="Choi B.-S."/>
            <person name="Jung M."/>
            <person name="Ginzburg D."/>
            <person name="Zhao K."/>
            <person name="Won S.Y."/>
            <person name="Oh T.-J."/>
            <person name="Yu Y."/>
            <person name="Kim N.-H."/>
            <person name="Lee O.R."/>
            <person name="Lee T.-H."/>
            <person name="Bashyal P."/>
            <person name="Kim T.-S."/>
            <person name="Lee W.-H."/>
            <person name="Kawkins C."/>
            <person name="Kim C.-K."/>
            <person name="Kim J.S."/>
            <person name="Ahn B.O."/>
            <person name="Rhee S.Y."/>
            <person name="Sohng J.K."/>
        </authorList>
    </citation>
    <scope>NUCLEOTIDE SEQUENCE</scope>
    <source>
        <tissue evidence="2">Leaf</tissue>
    </source>
</reference>
<sequence>MKVLYEVDGHWDRTITVKDTSNGKVKVIYDASEVISGLQTPILNDIQSVWPTESALVWSEVSQAILSKDWEKAREAKKAVEEKQRKLTRERESRGESWIPKHFTVSHSKEGGWECLPIEKWVPSAPITAL</sequence>
<name>A0A834X5B0_9FABA</name>
<dbReference type="PANTHER" id="PTHR10972:SF102">
    <property type="entry name" value="OXYSTEROL-BINDING PROTEIN"/>
    <property type="match status" value="1"/>
</dbReference>
<evidence type="ECO:0000313" key="2">
    <source>
        <dbReference type="EMBL" id="KAF7838002.1"/>
    </source>
</evidence>
<dbReference type="GO" id="GO:0005829">
    <property type="term" value="C:cytosol"/>
    <property type="evidence" value="ECO:0007669"/>
    <property type="project" value="TreeGrafter"/>
</dbReference>
<accession>A0A834X5B0</accession>
<dbReference type="AlphaFoldDB" id="A0A834X5B0"/>
<comment type="caution">
    <text evidence="2">The sequence shown here is derived from an EMBL/GenBank/DDBJ whole genome shotgun (WGS) entry which is preliminary data.</text>
</comment>
<dbReference type="PANTHER" id="PTHR10972">
    <property type="entry name" value="OXYSTEROL-BINDING PROTEIN-RELATED"/>
    <property type="match status" value="1"/>
</dbReference>
<dbReference type="Gene3D" id="3.30.70.3490">
    <property type="match status" value="1"/>
</dbReference>
<comment type="similarity">
    <text evidence="1">Belongs to the OSBP family.</text>
</comment>
<evidence type="ECO:0000256" key="1">
    <source>
        <dbReference type="ARBA" id="ARBA00008842"/>
    </source>
</evidence>
<dbReference type="InterPro" id="IPR037239">
    <property type="entry name" value="OSBP_sf"/>
</dbReference>
<evidence type="ECO:0000313" key="3">
    <source>
        <dbReference type="Proteomes" id="UP000634136"/>
    </source>
</evidence>
<dbReference type="GO" id="GO:0032934">
    <property type="term" value="F:sterol binding"/>
    <property type="evidence" value="ECO:0007669"/>
    <property type="project" value="TreeGrafter"/>
</dbReference>
<proteinExistence type="inferred from homology"/>
<gene>
    <name evidence="2" type="ORF">G2W53_006484</name>
</gene>
<dbReference type="OrthoDB" id="14833at2759"/>
<organism evidence="2 3">
    <name type="scientific">Senna tora</name>
    <dbReference type="NCBI Taxonomy" id="362788"/>
    <lineage>
        <taxon>Eukaryota</taxon>
        <taxon>Viridiplantae</taxon>
        <taxon>Streptophyta</taxon>
        <taxon>Embryophyta</taxon>
        <taxon>Tracheophyta</taxon>
        <taxon>Spermatophyta</taxon>
        <taxon>Magnoliopsida</taxon>
        <taxon>eudicotyledons</taxon>
        <taxon>Gunneridae</taxon>
        <taxon>Pentapetalae</taxon>
        <taxon>rosids</taxon>
        <taxon>fabids</taxon>
        <taxon>Fabales</taxon>
        <taxon>Fabaceae</taxon>
        <taxon>Caesalpinioideae</taxon>
        <taxon>Cassia clade</taxon>
        <taxon>Senna</taxon>
    </lineage>
</organism>
<dbReference type="InterPro" id="IPR000648">
    <property type="entry name" value="Oxysterol-bd"/>
</dbReference>
<dbReference type="FunFam" id="3.30.70.3490:FF:000007">
    <property type="entry name" value="Oxysterol-binding protein-related protein 4B"/>
    <property type="match status" value="1"/>
</dbReference>
<dbReference type="GO" id="GO:0016020">
    <property type="term" value="C:membrane"/>
    <property type="evidence" value="ECO:0007669"/>
    <property type="project" value="TreeGrafter"/>
</dbReference>
<dbReference type="EMBL" id="JAAIUW010000003">
    <property type="protein sequence ID" value="KAF7838002.1"/>
    <property type="molecule type" value="Genomic_DNA"/>
</dbReference>
<keyword evidence="3" id="KW-1185">Reference proteome</keyword>
<dbReference type="Proteomes" id="UP000634136">
    <property type="component" value="Unassembled WGS sequence"/>
</dbReference>
<dbReference type="Pfam" id="PF01237">
    <property type="entry name" value="Oxysterol_BP"/>
    <property type="match status" value="1"/>
</dbReference>
<dbReference type="SUPFAM" id="SSF144000">
    <property type="entry name" value="Oxysterol-binding protein-like"/>
    <property type="match status" value="1"/>
</dbReference>